<dbReference type="PRINTS" id="PR00420">
    <property type="entry name" value="RNGMNOXGNASE"/>
</dbReference>
<keyword evidence="2" id="KW-0285">Flavoprotein</keyword>
<dbReference type="Gene3D" id="3.50.50.60">
    <property type="entry name" value="FAD/NAD(P)-binding domain"/>
    <property type="match status" value="1"/>
</dbReference>
<keyword evidence="3" id="KW-0274">FAD</keyword>
<evidence type="ECO:0000256" key="4">
    <source>
        <dbReference type="ARBA" id="ARBA00023002"/>
    </source>
</evidence>
<proteinExistence type="predicted"/>
<feature type="domain" description="FAD dependent oxidoreductase" evidence="5">
    <location>
        <begin position="16"/>
        <end position="360"/>
    </location>
</feature>
<dbReference type="AlphaFoldDB" id="A0A2W4JXA1"/>
<dbReference type="Pfam" id="PF01266">
    <property type="entry name" value="DAO"/>
    <property type="match status" value="1"/>
</dbReference>
<dbReference type="STRING" id="1111738.GCA_000427905_02940"/>
<dbReference type="SUPFAM" id="SSF51905">
    <property type="entry name" value="FAD/NAD(P)-binding domain"/>
    <property type="match status" value="1"/>
</dbReference>
<evidence type="ECO:0000256" key="1">
    <source>
        <dbReference type="ARBA" id="ARBA00001974"/>
    </source>
</evidence>
<gene>
    <name evidence="6" type="ORF">DIU77_07850</name>
</gene>
<dbReference type="PANTHER" id="PTHR10961">
    <property type="entry name" value="PEROXISOMAL SARCOSINE OXIDASE"/>
    <property type="match status" value="1"/>
</dbReference>
<dbReference type="InterPro" id="IPR036188">
    <property type="entry name" value="FAD/NAD-bd_sf"/>
</dbReference>
<comment type="caution">
    <text evidence="6">The sequence shown here is derived from an EMBL/GenBank/DDBJ whole genome shotgun (WGS) entry which is preliminary data.</text>
</comment>
<dbReference type="Gene3D" id="3.30.9.10">
    <property type="entry name" value="D-Amino Acid Oxidase, subunit A, domain 2"/>
    <property type="match status" value="1"/>
</dbReference>
<dbReference type="EMBL" id="QGUI01000247">
    <property type="protein sequence ID" value="PZM98487.1"/>
    <property type="molecule type" value="Genomic_DNA"/>
</dbReference>
<dbReference type="GO" id="GO:0008115">
    <property type="term" value="F:sarcosine oxidase activity"/>
    <property type="evidence" value="ECO:0007669"/>
    <property type="project" value="TreeGrafter"/>
</dbReference>
<evidence type="ECO:0000259" key="5">
    <source>
        <dbReference type="Pfam" id="PF01266"/>
    </source>
</evidence>
<dbReference type="PANTHER" id="PTHR10961:SF46">
    <property type="entry name" value="PEROXISOMAL SARCOSINE OXIDASE"/>
    <property type="match status" value="1"/>
</dbReference>
<evidence type="ECO:0000313" key="6">
    <source>
        <dbReference type="EMBL" id="PZM98487.1"/>
    </source>
</evidence>
<dbReference type="SUPFAM" id="SSF54373">
    <property type="entry name" value="FAD-linked reductases, C-terminal domain"/>
    <property type="match status" value="1"/>
</dbReference>
<sequence>MPDPRERPNMARRTTAVVVGAGVAGTTTALSLRREGLDVTLVDAWEPGHPGAASGGEHRILRSSHGTDEFYAQLSREGRLGWLELGEQTSEELFVQCGAVMLAKEGNTAWEDASKKTLERLGIPHFVAPAHELPVRLPVMKADDIAYGLWEPEAGFVYAQRAVQAAVRQFLREGGKLRRARVVTDEAERPLLDGKPIAADVVVMACGAWMSGLFPRTLRRHLDVVRQNVIMIATPPGETGYDHTEFPCWIDHGNGAYGIPAAGGFGFKAVLVWRQLHIDLDREDRIVDETSIARTRRYLAARFPGLADQPISQMAVSQIANTADTHFMIDRHPEHRGMVLVAGDSGHLLKHGMAIGRFVAGLALERHETDERFRIRDRSSVDLASRPQ</sequence>
<accession>A0A2W4JXA1</accession>
<evidence type="ECO:0000256" key="2">
    <source>
        <dbReference type="ARBA" id="ARBA00022630"/>
    </source>
</evidence>
<dbReference type="GO" id="GO:0050660">
    <property type="term" value="F:flavin adenine dinucleotide binding"/>
    <property type="evidence" value="ECO:0007669"/>
    <property type="project" value="InterPro"/>
</dbReference>
<dbReference type="InterPro" id="IPR006076">
    <property type="entry name" value="FAD-dep_OxRdtase"/>
</dbReference>
<dbReference type="InterPro" id="IPR045170">
    <property type="entry name" value="MTOX"/>
</dbReference>
<name>A0A2W4JXA1_9PSEU</name>
<keyword evidence="4" id="KW-0560">Oxidoreductase</keyword>
<reference evidence="6" key="1">
    <citation type="submission" date="2018-05" db="EMBL/GenBank/DDBJ databases">
        <authorList>
            <person name="Lanie J.A."/>
            <person name="Ng W.-L."/>
            <person name="Kazmierczak K.M."/>
            <person name="Andrzejewski T.M."/>
            <person name="Davidsen T.M."/>
            <person name="Wayne K.J."/>
            <person name="Tettelin H."/>
            <person name="Glass J.I."/>
            <person name="Rusch D."/>
            <person name="Podicherti R."/>
            <person name="Tsui H.-C.T."/>
            <person name="Winkler M.E."/>
        </authorList>
    </citation>
    <scope>NUCLEOTIDE SEQUENCE</scope>
    <source>
        <strain evidence="6">ZC4RG45</strain>
    </source>
</reference>
<comment type="cofactor">
    <cofactor evidence="1">
        <name>FAD</name>
        <dbReference type="ChEBI" id="CHEBI:57692"/>
    </cofactor>
</comment>
<organism evidence="6">
    <name type="scientific">Thermocrispum agreste</name>
    <dbReference type="NCBI Taxonomy" id="37925"/>
    <lineage>
        <taxon>Bacteria</taxon>
        <taxon>Bacillati</taxon>
        <taxon>Actinomycetota</taxon>
        <taxon>Actinomycetes</taxon>
        <taxon>Pseudonocardiales</taxon>
        <taxon>Pseudonocardiaceae</taxon>
        <taxon>Thermocrispum</taxon>
    </lineage>
</organism>
<evidence type="ECO:0000256" key="3">
    <source>
        <dbReference type="ARBA" id="ARBA00022827"/>
    </source>
</evidence>
<protein>
    <submittedName>
        <fullName evidence="6">FAD-dependent oxidoreductase</fullName>
    </submittedName>
</protein>